<accession>A0A2J4YTH6</accession>
<proteinExistence type="predicted"/>
<evidence type="ECO:0000313" key="1">
    <source>
        <dbReference type="EMBL" id="PLM54125.1"/>
    </source>
</evidence>
<dbReference type="EMBL" id="PIET01000921">
    <property type="protein sequence ID" value="PLM54125.1"/>
    <property type="molecule type" value="Genomic_DNA"/>
</dbReference>
<dbReference type="AlphaFoldDB" id="A0A2J4YTH6"/>
<evidence type="ECO:0000313" key="2">
    <source>
        <dbReference type="Proteomes" id="UP000234661"/>
    </source>
</evidence>
<comment type="caution">
    <text evidence="1">The sequence shown here is derived from an EMBL/GenBank/DDBJ whole genome shotgun (WGS) entry which is preliminary data.</text>
</comment>
<reference evidence="1 2" key="2">
    <citation type="submission" date="2018-01" db="EMBL/GenBank/DDBJ databases">
        <title>Genomic study of Klebsiella pneumoniae.</title>
        <authorList>
            <person name="Yang Y."/>
            <person name="Bicalho R."/>
        </authorList>
    </citation>
    <scope>NUCLEOTIDE SEQUENCE [LARGE SCALE GENOMIC DNA]</scope>
    <source>
        <strain evidence="1 2">A2</strain>
    </source>
</reference>
<dbReference type="Proteomes" id="UP000234661">
    <property type="component" value="Unassembled WGS sequence"/>
</dbReference>
<reference evidence="1 2" key="1">
    <citation type="submission" date="2017-11" db="EMBL/GenBank/DDBJ databases">
        <authorList>
            <person name="Han C.G."/>
        </authorList>
    </citation>
    <scope>NUCLEOTIDE SEQUENCE [LARGE SCALE GENOMIC DNA]</scope>
    <source>
        <strain evidence="1 2">A2</strain>
    </source>
</reference>
<protein>
    <submittedName>
        <fullName evidence="1">Uncharacterized protein</fullName>
    </submittedName>
</protein>
<gene>
    <name evidence="1" type="ORF">CWM85_24180</name>
</gene>
<organism evidence="1 2">
    <name type="scientific">Klebsiella michiganensis</name>
    <dbReference type="NCBI Taxonomy" id="1134687"/>
    <lineage>
        <taxon>Bacteria</taxon>
        <taxon>Pseudomonadati</taxon>
        <taxon>Pseudomonadota</taxon>
        <taxon>Gammaproteobacteria</taxon>
        <taxon>Enterobacterales</taxon>
        <taxon>Enterobacteriaceae</taxon>
        <taxon>Klebsiella/Raoultella group</taxon>
        <taxon>Klebsiella</taxon>
    </lineage>
</organism>
<name>A0A2J4YTH6_9ENTR</name>
<sequence>MIKVAIFVQRVALFLIGIRTRKRTCRVTANNGVVFSHAKTLEAYHAHESDLRRRGLNLYLRGYGKSMRAQWVSANKGVALFQRDIRKHLRLGGMRTTGYFITYEVT</sequence>